<dbReference type="Proteomes" id="UP000315060">
    <property type="component" value="Unassembled WGS sequence"/>
</dbReference>
<accession>A0A559GCF0</accession>
<protein>
    <submittedName>
        <fullName evidence="6">Virulence associated protein</fullName>
    </submittedName>
</protein>
<organism evidence="6 7">
    <name type="scientific">Streptococcus pneumoniae</name>
    <dbReference type="NCBI Taxonomy" id="1313"/>
    <lineage>
        <taxon>Bacteria</taxon>
        <taxon>Bacillati</taxon>
        <taxon>Bacillota</taxon>
        <taxon>Bacilli</taxon>
        <taxon>Lactobacillales</taxon>
        <taxon>Streptococcaceae</taxon>
        <taxon>Streptococcus</taxon>
    </lineage>
</organism>
<dbReference type="PROSITE" id="PS51194">
    <property type="entry name" value="HELICASE_CTER"/>
    <property type="match status" value="1"/>
</dbReference>
<keyword evidence="1" id="KW-0547">Nucleotide-binding</keyword>
<proteinExistence type="predicted"/>
<keyword evidence="3" id="KW-0347">Helicase</keyword>
<dbReference type="GO" id="GO:0016787">
    <property type="term" value="F:hydrolase activity"/>
    <property type="evidence" value="ECO:0007669"/>
    <property type="project" value="UniProtKB-KW"/>
</dbReference>
<dbReference type="GO" id="GO:0005524">
    <property type="term" value="F:ATP binding"/>
    <property type="evidence" value="ECO:0007669"/>
    <property type="project" value="UniProtKB-KW"/>
</dbReference>
<dbReference type="InterPro" id="IPR050474">
    <property type="entry name" value="Hel308_SKI2-like"/>
</dbReference>
<evidence type="ECO:0000256" key="3">
    <source>
        <dbReference type="ARBA" id="ARBA00022806"/>
    </source>
</evidence>
<feature type="non-terminal residue" evidence="6">
    <location>
        <position position="195"/>
    </location>
</feature>
<dbReference type="EMBL" id="VMYC01000638">
    <property type="protein sequence ID" value="TVX60611.1"/>
    <property type="molecule type" value="Genomic_DNA"/>
</dbReference>
<evidence type="ECO:0000313" key="6">
    <source>
        <dbReference type="EMBL" id="TVX60611.1"/>
    </source>
</evidence>
<dbReference type="Gene3D" id="3.40.50.300">
    <property type="entry name" value="P-loop containing nucleotide triphosphate hydrolases"/>
    <property type="match status" value="1"/>
</dbReference>
<gene>
    <name evidence="6" type="ORF">AZJ28_14085</name>
</gene>
<reference evidence="6 7" key="1">
    <citation type="submission" date="2019-07" db="EMBL/GenBank/DDBJ databases">
        <authorList>
            <person name="Mohale T."/>
        </authorList>
    </citation>
    <scope>NUCLEOTIDE SEQUENCE [LARGE SCALE GENOMIC DNA]</scope>
    <source>
        <strain evidence="6 7">NTPn 59</strain>
    </source>
</reference>
<feature type="non-terminal residue" evidence="6">
    <location>
        <position position="1"/>
    </location>
</feature>
<evidence type="ECO:0000256" key="4">
    <source>
        <dbReference type="ARBA" id="ARBA00022840"/>
    </source>
</evidence>
<dbReference type="AlphaFoldDB" id="A0A559GCF0"/>
<comment type="caution">
    <text evidence="6">The sequence shown here is derived from an EMBL/GenBank/DDBJ whole genome shotgun (WGS) entry which is preliminary data.</text>
</comment>
<keyword evidence="2" id="KW-0378">Hydrolase</keyword>
<sequence length="195" mass="22287">AIEYAFSKSKINNVVCTSTLAQGINLPIKYLIISSVYQAGDAIKVRDFQNLIGRAGRAGKYTEGTIILTEPNIYKSPKNKWKKQNYKALLNPINTEGCQSNILSIIQFKSVVPTDYRFAPIKFDFWNLIKERFDSSVDYRTKINNILSKLKRKNSLYFKDFNSKIDQIDNTLIAIENYIASMYATELETDSLAEN</sequence>
<dbReference type="SUPFAM" id="SSF52540">
    <property type="entry name" value="P-loop containing nucleoside triphosphate hydrolases"/>
    <property type="match status" value="1"/>
</dbReference>
<feature type="domain" description="Helicase C-terminal" evidence="5">
    <location>
        <begin position="1"/>
        <end position="106"/>
    </location>
</feature>
<dbReference type="PANTHER" id="PTHR47961:SF6">
    <property type="entry name" value="DNA-DIRECTED DNA POLYMERASE"/>
    <property type="match status" value="1"/>
</dbReference>
<dbReference type="PANTHER" id="PTHR47961">
    <property type="entry name" value="DNA POLYMERASE THETA, PUTATIVE (AFU_ORTHOLOGUE AFUA_1G05260)-RELATED"/>
    <property type="match status" value="1"/>
</dbReference>
<dbReference type="GO" id="GO:0004386">
    <property type="term" value="F:helicase activity"/>
    <property type="evidence" value="ECO:0007669"/>
    <property type="project" value="UniProtKB-KW"/>
</dbReference>
<evidence type="ECO:0000256" key="1">
    <source>
        <dbReference type="ARBA" id="ARBA00022741"/>
    </source>
</evidence>
<evidence type="ECO:0000259" key="5">
    <source>
        <dbReference type="PROSITE" id="PS51194"/>
    </source>
</evidence>
<keyword evidence="4" id="KW-0067">ATP-binding</keyword>
<dbReference type="InterPro" id="IPR027417">
    <property type="entry name" value="P-loop_NTPase"/>
</dbReference>
<evidence type="ECO:0000256" key="2">
    <source>
        <dbReference type="ARBA" id="ARBA00022801"/>
    </source>
</evidence>
<name>A0A559GCF0_STREE</name>
<evidence type="ECO:0000313" key="7">
    <source>
        <dbReference type="Proteomes" id="UP000315060"/>
    </source>
</evidence>
<dbReference type="InterPro" id="IPR001650">
    <property type="entry name" value="Helicase_C-like"/>
</dbReference>